<dbReference type="Proteomes" id="UP000430971">
    <property type="component" value="Unassembled WGS sequence"/>
</dbReference>
<gene>
    <name evidence="2" type="ORF">GBB63_06655</name>
    <name evidence="1" type="ORF">GBB73_06290</name>
</gene>
<protein>
    <submittedName>
        <fullName evidence="1">DUF3310 domain-containing protein</fullName>
    </submittedName>
</protein>
<name>A0A833MR39_BIFLN</name>
<dbReference type="RefSeq" id="WP_195338573.1">
    <property type="nucleotide sequence ID" value="NZ_CP065396.1"/>
</dbReference>
<dbReference type="EMBL" id="WDRC01000015">
    <property type="protein sequence ID" value="KAB7358618.1"/>
    <property type="molecule type" value="Genomic_DNA"/>
</dbReference>
<evidence type="ECO:0000313" key="2">
    <source>
        <dbReference type="EMBL" id="KAB7358618.1"/>
    </source>
</evidence>
<comment type="caution">
    <text evidence="1">The sequence shown here is derived from an EMBL/GenBank/DDBJ whole genome shotgun (WGS) entry which is preliminary data.</text>
</comment>
<evidence type="ECO:0000313" key="3">
    <source>
        <dbReference type="Proteomes" id="UP000430971"/>
    </source>
</evidence>
<evidence type="ECO:0000313" key="1">
    <source>
        <dbReference type="EMBL" id="KAB7337385.1"/>
    </source>
</evidence>
<proteinExistence type="predicted"/>
<dbReference type="EMBL" id="WDRM01000013">
    <property type="protein sequence ID" value="KAB7337385.1"/>
    <property type="molecule type" value="Genomic_DNA"/>
</dbReference>
<evidence type="ECO:0000313" key="4">
    <source>
        <dbReference type="Proteomes" id="UP000460881"/>
    </source>
</evidence>
<accession>A0A833MR39</accession>
<organism evidence="1 3">
    <name type="scientific">Bifidobacterium longum</name>
    <dbReference type="NCBI Taxonomy" id="216816"/>
    <lineage>
        <taxon>Bacteria</taxon>
        <taxon>Bacillati</taxon>
        <taxon>Actinomycetota</taxon>
        <taxon>Actinomycetes</taxon>
        <taxon>Bifidobacteriales</taxon>
        <taxon>Bifidobacteriaceae</taxon>
        <taxon>Bifidobacterium</taxon>
    </lineage>
</organism>
<sequence length="136" mass="15827">MTRVGDADPVEHPAHYELSHPGLECIDLTAGMSFCMGNAVKYVWRYRSKNKPVEDLRKSLWYTHYAENRNEPVALTCRQLGIINALQHQSQTEQYEFQFWNALRFGDYPKMCRAIAMMIRLAEGKNIDDINQELES</sequence>
<dbReference type="InterPro" id="IPR021739">
    <property type="entry name" value="SaV-like"/>
</dbReference>
<dbReference type="Pfam" id="PF11753">
    <property type="entry name" value="DUF3310"/>
    <property type="match status" value="1"/>
</dbReference>
<dbReference type="AlphaFoldDB" id="A0A833MR39"/>
<reference evidence="3 4" key="1">
    <citation type="journal article" date="2019" name="Nat. Med.">
        <title>A library of human gut bacterial isolates paired with longitudinal multiomics data enables mechanistic microbiome research.</title>
        <authorList>
            <person name="Poyet M."/>
            <person name="Groussin M."/>
            <person name="Gibbons S.M."/>
            <person name="Avila-Pacheco J."/>
            <person name="Jiang X."/>
            <person name="Kearney S.M."/>
            <person name="Perrotta A.R."/>
            <person name="Berdy B."/>
            <person name="Zhao S."/>
            <person name="Lieberman T.D."/>
            <person name="Swanson P.K."/>
            <person name="Smith M."/>
            <person name="Roesemann S."/>
            <person name="Alexander J.E."/>
            <person name="Rich S.A."/>
            <person name="Livny J."/>
            <person name="Vlamakis H."/>
            <person name="Clish C."/>
            <person name="Bullock K."/>
            <person name="Deik A."/>
            <person name="Scott J."/>
            <person name="Pierce K.A."/>
            <person name="Xavier R.J."/>
            <person name="Alm E.J."/>
        </authorList>
    </citation>
    <scope>NUCLEOTIDE SEQUENCE [LARGE SCALE GENOMIC DNA]</scope>
    <source>
        <strain evidence="2 4">BIOML-A55</strain>
        <strain evidence="1 3">BIOML-A65</strain>
    </source>
</reference>
<dbReference type="Proteomes" id="UP000460881">
    <property type="component" value="Unassembled WGS sequence"/>
</dbReference>